<evidence type="ECO:0000313" key="1">
    <source>
        <dbReference type="EMBL" id="MFC4006620.1"/>
    </source>
</evidence>
<dbReference type="Proteomes" id="UP001595851">
    <property type="component" value="Unassembled WGS sequence"/>
</dbReference>
<accession>A0ABV8FXY1</accession>
<gene>
    <name evidence="1" type="ORF">ACFOY2_05270</name>
</gene>
<keyword evidence="2" id="KW-1185">Reference proteome</keyword>
<sequence length="112" mass="10780">MNSISTVATSGVGIDATAATTDGVAVADACADTVGAGMDAVAATTDGDAVVPESTETVGDGIDAVADTTVGVAVASVPPVDGRNTVMPTLLTIAPDATWFCVPVAALLDSTL</sequence>
<comment type="caution">
    <text evidence="1">The sequence shown here is derived from an EMBL/GenBank/DDBJ whole genome shotgun (WGS) entry which is preliminary data.</text>
</comment>
<evidence type="ECO:0000313" key="2">
    <source>
        <dbReference type="Proteomes" id="UP001595851"/>
    </source>
</evidence>
<name>A0ABV8FXY1_9ACTN</name>
<reference evidence="2" key="1">
    <citation type="journal article" date="2019" name="Int. J. Syst. Evol. Microbiol.">
        <title>The Global Catalogue of Microorganisms (GCM) 10K type strain sequencing project: providing services to taxonomists for standard genome sequencing and annotation.</title>
        <authorList>
            <consortium name="The Broad Institute Genomics Platform"/>
            <consortium name="The Broad Institute Genome Sequencing Center for Infectious Disease"/>
            <person name="Wu L."/>
            <person name="Ma J."/>
        </authorList>
    </citation>
    <scope>NUCLEOTIDE SEQUENCE [LARGE SCALE GENOMIC DNA]</scope>
    <source>
        <strain evidence="2">TBRC 1276</strain>
    </source>
</reference>
<proteinExistence type="predicted"/>
<dbReference type="EMBL" id="JBHSBI010000002">
    <property type="protein sequence ID" value="MFC4006620.1"/>
    <property type="molecule type" value="Genomic_DNA"/>
</dbReference>
<protein>
    <submittedName>
        <fullName evidence="1">Uncharacterized protein</fullName>
    </submittedName>
</protein>
<organism evidence="1 2">
    <name type="scientific">Nonomuraea purpurea</name>
    <dbReference type="NCBI Taxonomy" id="1849276"/>
    <lineage>
        <taxon>Bacteria</taxon>
        <taxon>Bacillati</taxon>
        <taxon>Actinomycetota</taxon>
        <taxon>Actinomycetes</taxon>
        <taxon>Streptosporangiales</taxon>
        <taxon>Streptosporangiaceae</taxon>
        <taxon>Nonomuraea</taxon>
    </lineage>
</organism>
<dbReference type="RefSeq" id="WP_379526760.1">
    <property type="nucleotide sequence ID" value="NZ_JBHSBI010000002.1"/>
</dbReference>